<reference evidence="1" key="1">
    <citation type="journal article" date="2014" name="Front. Microbiol.">
        <title>High frequency of phylogenetically diverse reductive dehalogenase-homologous genes in deep subseafloor sedimentary metagenomes.</title>
        <authorList>
            <person name="Kawai M."/>
            <person name="Futagami T."/>
            <person name="Toyoda A."/>
            <person name="Takaki Y."/>
            <person name="Nishi S."/>
            <person name="Hori S."/>
            <person name="Arai W."/>
            <person name="Tsubouchi T."/>
            <person name="Morono Y."/>
            <person name="Uchiyama I."/>
            <person name="Ito T."/>
            <person name="Fujiyama A."/>
            <person name="Inagaki F."/>
            <person name="Takami H."/>
        </authorList>
    </citation>
    <scope>NUCLEOTIDE SEQUENCE</scope>
    <source>
        <strain evidence="1">Expedition CK06-06</strain>
    </source>
</reference>
<sequence>STLKMVPNRLQLGEDATHHNVFLLDPQYLRMAKLHGYRTEPLAKQGLADTRQIAVDWTLCVMNEKAQGMIEGIDPALDVTA</sequence>
<dbReference type="EMBL" id="BART01005874">
    <property type="protein sequence ID" value="GAG54725.1"/>
    <property type="molecule type" value="Genomic_DNA"/>
</dbReference>
<gene>
    <name evidence="1" type="ORF">S01H4_13324</name>
</gene>
<comment type="caution">
    <text evidence="1">The sequence shown here is derived from an EMBL/GenBank/DDBJ whole genome shotgun (WGS) entry which is preliminary data.</text>
</comment>
<dbReference type="AlphaFoldDB" id="X0YFR6"/>
<organism evidence="1">
    <name type="scientific">marine sediment metagenome</name>
    <dbReference type="NCBI Taxonomy" id="412755"/>
    <lineage>
        <taxon>unclassified sequences</taxon>
        <taxon>metagenomes</taxon>
        <taxon>ecological metagenomes</taxon>
    </lineage>
</organism>
<evidence type="ECO:0000313" key="1">
    <source>
        <dbReference type="EMBL" id="GAG54725.1"/>
    </source>
</evidence>
<feature type="non-terminal residue" evidence="1">
    <location>
        <position position="1"/>
    </location>
</feature>
<name>X0YFR6_9ZZZZ</name>
<accession>X0YFR6</accession>
<dbReference type="Pfam" id="PF17236">
    <property type="entry name" value="SU10_MCP"/>
    <property type="match status" value="1"/>
</dbReference>
<protein>
    <submittedName>
        <fullName evidence="1">Uncharacterized protein</fullName>
    </submittedName>
</protein>
<dbReference type="InterPro" id="IPR035198">
    <property type="entry name" value="SU10_MCP"/>
</dbReference>
<proteinExistence type="predicted"/>